<dbReference type="AlphaFoldDB" id="A0A9B2JDP3"/>
<dbReference type="GO" id="GO:0023052">
    <property type="term" value="P:signaling"/>
    <property type="evidence" value="ECO:0007669"/>
    <property type="project" value="UniProtKB-ARBA"/>
</dbReference>
<dbReference type="PROSITE" id="PS50011">
    <property type="entry name" value="PROTEIN_KINASE_DOM"/>
    <property type="match status" value="1"/>
</dbReference>
<dbReference type="EC" id="2.7.11.17" evidence="2"/>
<proteinExistence type="inferred from homology"/>
<dbReference type="Pfam" id="PF08332">
    <property type="entry name" value="CaMKII_AD"/>
    <property type="match status" value="1"/>
</dbReference>
<evidence type="ECO:0000259" key="14">
    <source>
        <dbReference type="PROSITE" id="PS50011"/>
    </source>
</evidence>
<evidence type="ECO:0000256" key="2">
    <source>
        <dbReference type="ARBA" id="ARBA00012434"/>
    </source>
</evidence>
<dbReference type="Gene3D" id="3.10.450.50">
    <property type="match status" value="1"/>
</dbReference>
<dbReference type="Proteomes" id="UP000835206">
    <property type="component" value="Chromosome 4"/>
</dbReference>
<evidence type="ECO:0000256" key="7">
    <source>
        <dbReference type="ARBA" id="ARBA00022777"/>
    </source>
</evidence>
<keyword evidence="7 16" id="KW-0418">Kinase</keyword>
<dbReference type="GO" id="GO:0007613">
    <property type="term" value="P:memory"/>
    <property type="evidence" value="ECO:0007669"/>
    <property type="project" value="UniProtKB-ARBA"/>
</dbReference>
<dbReference type="SMART" id="SM00220">
    <property type="entry name" value="S_TKc"/>
    <property type="match status" value="1"/>
</dbReference>
<dbReference type="Gene3D" id="6.10.140.620">
    <property type="match status" value="1"/>
</dbReference>
<evidence type="ECO:0000256" key="3">
    <source>
        <dbReference type="ARBA" id="ARBA00022527"/>
    </source>
</evidence>
<evidence type="ECO:0000256" key="4">
    <source>
        <dbReference type="ARBA" id="ARBA00022553"/>
    </source>
</evidence>
<dbReference type="RefSeq" id="XP_012163470.1">
    <property type="nucleotide sequence ID" value="XM_012308080.3"/>
</dbReference>
<gene>
    <name evidence="16" type="primary">LOC100648089</name>
</gene>
<feature type="domain" description="Protein kinase" evidence="14">
    <location>
        <begin position="14"/>
        <end position="272"/>
    </location>
</feature>
<evidence type="ECO:0000313" key="16">
    <source>
        <dbReference type="RefSeq" id="XP_012163470.1"/>
    </source>
</evidence>
<dbReference type="GO" id="GO:0010468">
    <property type="term" value="P:regulation of gene expression"/>
    <property type="evidence" value="ECO:0007669"/>
    <property type="project" value="UniProtKB-ARBA"/>
</dbReference>
<dbReference type="Gene3D" id="1.10.510.10">
    <property type="entry name" value="Transferase(Phosphotransferase) domain 1"/>
    <property type="match status" value="1"/>
</dbReference>
<dbReference type="InterPro" id="IPR008271">
    <property type="entry name" value="Ser/Thr_kinase_AS"/>
</dbReference>
<evidence type="ECO:0000256" key="8">
    <source>
        <dbReference type="ARBA" id="ARBA00022840"/>
    </source>
</evidence>
<evidence type="ECO:0000256" key="5">
    <source>
        <dbReference type="ARBA" id="ARBA00022679"/>
    </source>
</evidence>
<evidence type="ECO:0000256" key="9">
    <source>
        <dbReference type="ARBA" id="ARBA00022860"/>
    </source>
</evidence>
<evidence type="ECO:0000256" key="1">
    <source>
        <dbReference type="ARBA" id="ARBA00005354"/>
    </source>
</evidence>
<accession>A0A9B2JDP3</accession>
<dbReference type="GO" id="GO:0007154">
    <property type="term" value="P:cell communication"/>
    <property type="evidence" value="ECO:0007669"/>
    <property type="project" value="UniProtKB-ARBA"/>
</dbReference>
<evidence type="ECO:0000313" key="15">
    <source>
        <dbReference type="Proteomes" id="UP000835206"/>
    </source>
</evidence>
<dbReference type="OrthoDB" id="442176at2759"/>
<dbReference type="InterPro" id="IPR011009">
    <property type="entry name" value="Kinase-like_dom_sf"/>
</dbReference>
<reference evidence="16" key="1">
    <citation type="submission" date="2025-08" db="UniProtKB">
        <authorList>
            <consortium name="RefSeq"/>
        </authorList>
    </citation>
    <scope>IDENTIFICATION</scope>
</reference>
<dbReference type="Gene3D" id="3.30.200.20">
    <property type="entry name" value="Phosphorylase Kinase, domain 1"/>
    <property type="match status" value="1"/>
</dbReference>
<evidence type="ECO:0000256" key="6">
    <source>
        <dbReference type="ARBA" id="ARBA00022741"/>
    </source>
</evidence>
<dbReference type="InterPro" id="IPR000719">
    <property type="entry name" value="Prot_kinase_dom"/>
</dbReference>
<comment type="similarity">
    <text evidence="1">Belongs to the protein kinase superfamily. CAMK Ser/Thr protein kinase family. CaMK subfamily.</text>
</comment>
<dbReference type="GO" id="GO:0005516">
    <property type="term" value="F:calmodulin binding"/>
    <property type="evidence" value="ECO:0007669"/>
    <property type="project" value="UniProtKB-KW"/>
</dbReference>
<dbReference type="Pfam" id="PF00069">
    <property type="entry name" value="Pkinase"/>
    <property type="match status" value="1"/>
</dbReference>
<dbReference type="GO" id="GO:0004683">
    <property type="term" value="F:calcium/calmodulin-dependent protein kinase activity"/>
    <property type="evidence" value="ECO:0007669"/>
    <property type="project" value="UniProtKB-EC"/>
</dbReference>
<dbReference type="InterPro" id="IPR032710">
    <property type="entry name" value="NTF2-like_dom_sf"/>
</dbReference>
<dbReference type="PROSITE" id="PS00107">
    <property type="entry name" value="PROTEIN_KINASE_ATP"/>
    <property type="match status" value="1"/>
</dbReference>
<evidence type="ECO:0000256" key="11">
    <source>
        <dbReference type="ARBA" id="ARBA00047430"/>
    </source>
</evidence>
<dbReference type="FunFam" id="3.10.450.50:FF:000009">
    <property type="entry name" value="Calcium/calmodulin-dependent protein kinase type II"/>
    <property type="match status" value="1"/>
</dbReference>
<sequence length="490" mass="55711">MATPTACTRFSDNYDLKEELGKGAFSVVRRCVQKSTGYEFAAKIINTKKLTARDFQKLEREARICRKLQHPNIVRLHDSIQEENHHYLVFDLVTGGELFEDIVAREFYSEADASHCIQQILESVHHCHHNGVVHRDLKPENLLLASKAKGAAVKLADFGLAIEVQGEAQAWFGFAGTPGYLSPEVLKKEPYGKPVDIWACGVILYILLVGYPPFWDEDQHRLYAQIKAGSYDYPSPEWDTVTPEAKNLINQMLTVNPSKRITASEALKHPWICQRERVASVVHRQETVDCLKKFNARRKLKGAILTTMLATRNFSSKYDAQGRSIITKKGDGSQVKESTDSSTTIEDDDVKARRQEIIKMTEQLIESINIGDFEAYTKICDPHLTAFEPEALGNLVEGMDFHKFYFDNVLAKHCKAVNTTILNPHVHLLGEDAACIAYVRLTQYMDKQGVAHTHQSEESRVWHKRDNKWQNVHFHRSMLTGPSPFSYSHK</sequence>
<protein>
    <recommendedName>
        <fullName evidence="2">calcium/calmodulin-dependent protein kinase</fullName>
        <ecNumber evidence="2">2.7.11.17</ecNumber>
    </recommendedName>
</protein>
<keyword evidence="8 12" id="KW-0067">ATP-binding</keyword>
<dbReference type="CDD" id="cd14086">
    <property type="entry name" value="STKc_CaMKII"/>
    <property type="match status" value="1"/>
</dbReference>
<dbReference type="PROSITE" id="PS00108">
    <property type="entry name" value="PROTEIN_KINASE_ST"/>
    <property type="match status" value="1"/>
</dbReference>
<dbReference type="FunFam" id="1.10.510.10:FF:000001">
    <property type="entry name" value="Calcium/calmodulin-dependent protein kinase type II subunit delta"/>
    <property type="match status" value="1"/>
</dbReference>
<keyword evidence="3 13" id="KW-0723">Serine/threonine-protein kinase</keyword>
<dbReference type="GeneID" id="100648089"/>
<dbReference type="GO" id="GO:0005524">
    <property type="term" value="F:ATP binding"/>
    <property type="evidence" value="ECO:0007669"/>
    <property type="project" value="UniProtKB-UniRule"/>
</dbReference>
<dbReference type="SUPFAM" id="SSF54427">
    <property type="entry name" value="NTF2-like"/>
    <property type="match status" value="1"/>
</dbReference>
<evidence type="ECO:0000256" key="10">
    <source>
        <dbReference type="ARBA" id="ARBA00047307"/>
    </source>
</evidence>
<comment type="catalytic activity">
    <reaction evidence="11">
        <text>L-seryl-[protein] + ATP = O-phospho-L-seryl-[protein] + ADP + H(+)</text>
        <dbReference type="Rhea" id="RHEA:17989"/>
        <dbReference type="Rhea" id="RHEA-COMP:9863"/>
        <dbReference type="Rhea" id="RHEA-COMP:11604"/>
        <dbReference type="ChEBI" id="CHEBI:15378"/>
        <dbReference type="ChEBI" id="CHEBI:29999"/>
        <dbReference type="ChEBI" id="CHEBI:30616"/>
        <dbReference type="ChEBI" id="CHEBI:83421"/>
        <dbReference type="ChEBI" id="CHEBI:456216"/>
        <dbReference type="EC" id="2.7.11.17"/>
    </reaction>
</comment>
<keyword evidence="9" id="KW-0112">Calmodulin-binding</keyword>
<keyword evidence="15" id="KW-1185">Reference proteome</keyword>
<evidence type="ECO:0000256" key="13">
    <source>
        <dbReference type="RuleBase" id="RU000304"/>
    </source>
</evidence>
<dbReference type="SUPFAM" id="SSF56112">
    <property type="entry name" value="Protein kinase-like (PK-like)"/>
    <property type="match status" value="1"/>
</dbReference>
<keyword evidence="6 12" id="KW-0547">Nucleotide-binding</keyword>
<organism evidence="15 16">
    <name type="scientific">Bombus terrestris</name>
    <name type="common">Buff-tailed bumblebee</name>
    <name type="synonym">Apis terrestris</name>
    <dbReference type="NCBI Taxonomy" id="30195"/>
    <lineage>
        <taxon>Eukaryota</taxon>
        <taxon>Metazoa</taxon>
        <taxon>Ecdysozoa</taxon>
        <taxon>Arthropoda</taxon>
        <taxon>Hexapoda</taxon>
        <taxon>Insecta</taxon>
        <taxon>Pterygota</taxon>
        <taxon>Neoptera</taxon>
        <taxon>Endopterygota</taxon>
        <taxon>Hymenoptera</taxon>
        <taxon>Apocrita</taxon>
        <taxon>Aculeata</taxon>
        <taxon>Apoidea</taxon>
        <taxon>Anthophila</taxon>
        <taxon>Apidae</taxon>
        <taxon>Bombus</taxon>
        <taxon>Bombus</taxon>
    </lineage>
</organism>
<feature type="binding site" evidence="12">
    <location>
        <position position="43"/>
    </location>
    <ligand>
        <name>ATP</name>
        <dbReference type="ChEBI" id="CHEBI:30616"/>
    </ligand>
</feature>
<evidence type="ECO:0000256" key="12">
    <source>
        <dbReference type="PROSITE-ProRule" id="PRU10141"/>
    </source>
</evidence>
<keyword evidence="4" id="KW-0597">Phosphoprotein</keyword>
<name>A0A9B2JDP3_BOMTE</name>
<dbReference type="CTD" id="43828"/>
<dbReference type="GO" id="GO:0030424">
    <property type="term" value="C:axon"/>
    <property type="evidence" value="ECO:0007669"/>
    <property type="project" value="UniProtKB-ARBA"/>
</dbReference>
<comment type="catalytic activity">
    <reaction evidence="10">
        <text>L-threonyl-[protein] + ATP = O-phospho-L-threonyl-[protein] + ADP + H(+)</text>
        <dbReference type="Rhea" id="RHEA:46608"/>
        <dbReference type="Rhea" id="RHEA-COMP:11060"/>
        <dbReference type="Rhea" id="RHEA-COMP:11605"/>
        <dbReference type="ChEBI" id="CHEBI:15378"/>
        <dbReference type="ChEBI" id="CHEBI:30013"/>
        <dbReference type="ChEBI" id="CHEBI:30616"/>
        <dbReference type="ChEBI" id="CHEBI:61977"/>
        <dbReference type="ChEBI" id="CHEBI:456216"/>
        <dbReference type="EC" id="2.7.11.17"/>
    </reaction>
</comment>
<dbReference type="FunFam" id="3.30.200.20:FF:000002">
    <property type="entry name" value="Calcium/calmodulin-dependent protein kinase type II subunit delta isoform 2"/>
    <property type="match status" value="1"/>
</dbReference>
<keyword evidence="5" id="KW-0808">Transferase</keyword>
<dbReference type="InterPro" id="IPR013543">
    <property type="entry name" value="Ca/CaM-dep_prot_kinase-assoc"/>
</dbReference>
<dbReference type="PANTHER" id="PTHR24347">
    <property type="entry name" value="SERINE/THREONINE-PROTEIN KINASE"/>
    <property type="match status" value="1"/>
</dbReference>
<dbReference type="InterPro" id="IPR017441">
    <property type="entry name" value="Protein_kinase_ATP_BS"/>
</dbReference>